<proteinExistence type="predicted"/>
<name>Q9KBP8_HALH5</name>
<dbReference type="AlphaFoldDB" id="Q9KBP8"/>
<sequence length="758" mass="86317">MKSIENVKLTKGLFYNSQKKGNDVILALDIDRLLAPYYEAANLPPKKRSYGGWEEREIRGHSLGHWLSAAAAMYETTGDKALLERIDRAVQELATIQDDVGYVGGVKRAHFDEMFSGEFQVGHFNIAGTWVPWYNLHKLFAGLIDVHQLTGHSLALTVVTKLADWAKKGTDQLTDDQFQRMLICEHGGMNEAMADLYTLTGHKDYLQLAIRFCHWAVLEPLANGIDELEGKHANTQIPKVIGAAKLFEITGDDTYRAIAEFFWRQVTNDRSYIIGGNSNSEHFGPANKETLGVETAETCNTYNMLKLTEHLFRWNRSSQLMDYYEKALYNHILASQDPDSGMKTYFVSLQPGHFKVYSSLEESFWCCFGTGLENPARYTRTIYDRDDRHIYVNLFMASEIHLKDLQVQIRQETNFPETDRTKLTFVKADGVSIKLHIRVPEWVAGPVTARINGKETFSESGADYLTIEREWQKGDEIEVHLPMELRIYEAKDDSHKVGIMYGPIVLAGTFGKDHFPETDIVPNHLSLHNHPLIDVPTLVATKKTPDQWIHPVEGRSLTFRTAAIGQPGNVQITLIPFYALHHERYTVYWNLMSEVEYEAFKARKEVESDQLQARTVDAVQPGEQQPEVEHQLKANHSETGYLNIMQKRWRDSRGEDGFFSYVMKVKPNQQMSLFVTYYGGDHGLFVDGKWCDRSFRILIDDEVIKEEQLLGKNPGETLDVYYPIPLALTEGKEEVVVTFASKEGTVAGGVYGVRMLCN</sequence>
<accession>Q9KBP8</accession>
<feature type="domain" description="DUF4986" evidence="2">
    <location>
        <begin position="529"/>
        <end position="589"/>
    </location>
</feature>
<dbReference type="Proteomes" id="UP000001258">
    <property type="component" value="Chromosome"/>
</dbReference>
<evidence type="ECO:0000313" key="5">
    <source>
        <dbReference type="EMBL" id="BAB05596.1"/>
    </source>
</evidence>
<feature type="domain" description="Glycoside hydrolase GH146 substrate-binding" evidence="3">
    <location>
        <begin position="610"/>
        <end position="756"/>
    </location>
</feature>
<dbReference type="PIR" id="E83884">
    <property type="entry name" value="E83884"/>
</dbReference>
<dbReference type="PANTHER" id="PTHR31151:SF0">
    <property type="entry name" value="PROLINE-TRNA LIGASE (DUF1680)"/>
    <property type="match status" value="1"/>
</dbReference>
<gene>
    <name evidence="5" type="ordered locus">BH1877</name>
</gene>
<dbReference type="InterPro" id="IPR008928">
    <property type="entry name" value="6-hairpin_glycosidase_sf"/>
</dbReference>
<dbReference type="Pfam" id="PF07944">
    <property type="entry name" value="Beta-AFase-like_GH127_cat"/>
    <property type="match status" value="1"/>
</dbReference>
<keyword evidence="6" id="KW-1185">Reference proteome</keyword>
<dbReference type="STRING" id="272558.gene:10727775"/>
<organism evidence="5 6">
    <name type="scientific">Halalkalibacterium halodurans (strain ATCC BAA-125 / DSM 18197 / FERM 7344 / JCM 9153 / C-125)</name>
    <name type="common">Bacillus halodurans</name>
    <dbReference type="NCBI Taxonomy" id="272558"/>
    <lineage>
        <taxon>Bacteria</taxon>
        <taxon>Bacillati</taxon>
        <taxon>Bacillota</taxon>
        <taxon>Bacilli</taxon>
        <taxon>Bacillales</taxon>
        <taxon>Bacillaceae</taxon>
        <taxon>Halalkalibacterium (ex Joshi et al. 2022)</taxon>
    </lineage>
</organism>
<dbReference type="GO" id="GO:0005975">
    <property type="term" value="P:carbohydrate metabolic process"/>
    <property type="evidence" value="ECO:0007669"/>
    <property type="project" value="InterPro"/>
</dbReference>
<dbReference type="InterPro" id="IPR032275">
    <property type="entry name" value="DUF4986"/>
</dbReference>
<dbReference type="InterPro" id="IPR046544">
    <property type="entry name" value="GH146_SB_dom"/>
</dbReference>
<dbReference type="SUPFAM" id="SSF48208">
    <property type="entry name" value="Six-hairpin glycosidases"/>
    <property type="match status" value="1"/>
</dbReference>
<dbReference type="Pfam" id="PF16375">
    <property type="entry name" value="DUF4986"/>
    <property type="match status" value="1"/>
</dbReference>
<dbReference type="Pfam" id="PF20736">
    <property type="entry name" value="Glyco_hydro127M"/>
    <property type="match status" value="1"/>
</dbReference>
<protein>
    <submittedName>
        <fullName evidence="5">BH1877 protein</fullName>
    </submittedName>
</protein>
<evidence type="ECO:0000259" key="2">
    <source>
        <dbReference type="Pfam" id="PF16375"/>
    </source>
</evidence>
<evidence type="ECO:0000259" key="3">
    <source>
        <dbReference type="Pfam" id="PF20620"/>
    </source>
</evidence>
<dbReference type="eggNOG" id="COG3533">
    <property type="taxonomic scope" value="Bacteria"/>
</dbReference>
<dbReference type="EMBL" id="BA000004">
    <property type="protein sequence ID" value="BAB05596.1"/>
    <property type="molecule type" value="Genomic_DNA"/>
</dbReference>
<evidence type="ECO:0000313" key="6">
    <source>
        <dbReference type="Proteomes" id="UP000001258"/>
    </source>
</evidence>
<dbReference type="InterPro" id="IPR012878">
    <property type="entry name" value="Beta-AFase-like_GH127_cat"/>
</dbReference>
<feature type="domain" description="Non-reducing end beta-L-arabinofuranosidase-like GH127 middle" evidence="4">
    <location>
        <begin position="389"/>
        <end position="483"/>
    </location>
</feature>
<dbReference type="KEGG" id="bha:BH1877"/>
<reference evidence="5 6" key="1">
    <citation type="journal article" date="2000" name="Nucleic Acids Res.">
        <title>Complete genome sequence of the alkaliphilic bacterium Bacillus halodurans and genomic sequence comparison with Bacillus subtilis.</title>
        <authorList>
            <person name="Takami H."/>
            <person name="Nakasone K."/>
            <person name="Takaki Y."/>
            <person name="Maeno G."/>
            <person name="Sasaki R."/>
            <person name="Masui N."/>
            <person name="Fuji F."/>
            <person name="Hirama C."/>
            <person name="Nakamura Y."/>
            <person name="Ogasawara N."/>
            <person name="Kuhara S."/>
            <person name="Horikoshi K."/>
        </authorList>
    </citation>
    <scope>NUCLEOTIDE SEQUENCE [LARGE SCALE GENOMIC DNA]</scope>
    <source>
        <strain evidence="6">ATCC BAA-125 / DSM 18197 / FERM 7344 / JCM 9153 / C-125</strain>
    </source>
</reference>
<feature type="domain" description="Non-reducing end beta-L-arabinofuranosidase-like GH127 catalytic" evidence="1">
    <location>
        <begin position="6"/>
        <end position="379"/>
    </location>
</feature>
<evidence type="ECO:0000259" key="1">
    <source>
        <dbReference type="Pfam" id="PF07944"/>
    </source>
</evidence>
<dbReference type="PANTHER" id="PTHR31151">
    <property type="entry name" value="PROLINE-TRNA LIGASE (DUF1680)"/>
    <property type="match status" value="1"/>
</dbReference>
<dbReference type="Pfam" id="PF20620">
    <property type="entry name" value="DUF6805"/>
    <property type="match status" value="1"/>
</dbReference>
<evidence type="ECO:0000259" key="4">
    <source>
        <dbReference type="Pfam" id="PF20736"/>
    </source>
</evidence>
<dbReference type="InterPro" id="IPR049046">
    <property type="entry name" value="Beta-AFase-like_GH127_middle"/>
</dbReference>
<dbReference type="HOGENOM" id="CLU_008033_1_0_9"/>